<dbReference type="GO" id="GO:0016757">
    <property type="term" value="F:glycosyltransferase activity"/>
    <property type="evidence" value="ECO:0007669"/>
    <property type="project" value="InterPro"/>
</dbReference>
<sequence length="400" mass="44768">MAMALQLPGAIALVHEWLTPRSVGGAEAVVRELDTLLQPQLFSLVDGESRRSGSWLEGRRIETSFIQRLPFGVSHVQQYLPLLPLAIEQLDLSGYPLVVSSSHLVAKGVLTGPDQLHVSYVHTPVRYAWDQMHAYLAASHLAGLPCLGPWIRWQLHLLRQWDQLSSARVDQLVANSRFTARRIWRCWRRHAKVIHPPVAVERFRWDLPRDDFYLCLCRLVPYKRVDLVVQAFNRLGLPLLVVGEGPERRRLQAMAGGSVQLLGHRPAAEVEELMGRCRAYVQAGLEDFGIAAVEAMAAGAPVIGLGQGGLLDTVRCLRAGEANPTGLHFQRQEVPDLVAAVEVFEQQRLWQALPAEGQRRCAEQFSPGHFRHRMGRSLAACWDHFQRHGPWALATPSPQG</sequence>
<keyword evidence="2" id="KW-0808">Transferase</keyword>
<dbReference type="InterPro" id="IPR050194">
    <property type="entry name" value="Glycosyltransferase_grp1"/>
</dbReference>
<evidence type="ECO:0000259" key="1">
    <source>
        <dbReference type="Pfam" id="PF00534"/>
    </source>
</evidence>
<dbReference type="InterPro" id="IPR001296">
    <property type="entry name" value="Glyco_trans_1"/>
</dbReference>
<comment type="caution">
    <text evidence="2">The sequence shown here is derived from an EMBL/GenBank/DDBJ whole genome shotgun (WGS) entry which is preliminary data.</text>
</comment>
<name>A0A524RNK9_9CHRO</name>
<evidence type="ECO:0000313" key="2">
    <source>
        <dbReference type="EMBL" id="TGG92618.1"/>
    </source>
</evidence>
<dbReference type="Gene3D" id="3.40.50.2000">
    <property type="entry name" value="Glycogen Phosphorylase B"/>
    <property type="match status" value="2"/>
</dbReference>
<protein>
    <submittedName>
        <fullName evidence="2">Glycosyltransferase family 4 protein</fullName>
    </submittedName>
</protein>
<dbReference type="Proteomes" id="UP000317990">
    <property type="component" value="Unassembled WGS sequence"/>
</dbReference>
<organism evidence="2 3">
    <name type="scientific">Aphanocapsa feldmannii 277cV</name>
    <dbReference type="NCBI Taxonomy" id="2507553"/>
    <lineage>
        <taxon>Bacteria</taxon>
        <taxon>Bacillati</taxon>
        <taxon>Cyanobacteriota</taxon>
        <taxon>Cyanophyceae</taxon>
        <taxon>Oscillatoriophycideae</taxon>
        <taxon>Chroococcales</taxon>
        <taxon>Microcystaceae</taxon>
        <taxon>Aphanocapsa</taxon>
    </lineage>
</organism>
<gene>
    <name evidence="2" type="ORF">ERJ67_05205</name>
</gene>
<dbReference type="PANTHER" id="PTHR45947:SF3">
    <property type="entry name" value="SULFOQUINOVOSYL TRANSFERASE SQD2"/>
    <property type="match status" value="1"/>
</dbReference>
<feature type="domain" description="Glycosyl transferase family 1" evidence="1">
    <location>
        <begin position="209"/>
        <end position="347"/>
    </location>
</feature>
<dbReference type="EMBL" id="SRMO01000059">
    <property type="protein sequence ID" value="TGG92618.1"/>
    <property type="molecule type" value="Genomic_DNA"/>
</dbReference>
<dbReference type="SUPFAM" id="SSF53756">
    <property type="entry name" value="UDP-Glycosyltransferase/glycogen phosphorylase"/>
    <property type="match status" value="1"/>
</dbReference>
<dbReference type="PANTHER" id="PTHR45947">
    <property type="entry name" value="SULFOQUINOVOSYL TRANSFERASE SQD2"/>
    <property type="match status" value="1"/>
</dbReference>
<dbReference type="Pfam" id="PF00534">
    <property type="entry name" value="Glycos_transf_1"/>
    <property type="match status" value="1"/>
</dbReference>
<proteinExistence type="predicted"/>
<reference evidence="2 3" key="1">
    <citation type="journal article" date="2019" name="mSystems">
        <title>Life at home and on the roam: Genomic adaptions reflect the dual lifestyle of an intracellular, facultative symbiont.</title>
        <authorList>
            <person name="Burgsdorf I."/>
        </authorList>
    </citation>
    <scope>NUCLEOTIDE SEQUENCE [LARGE SCALE GENOMIC DNA]</scope>
    <source>
        <strain evidence="2">277cV</strain>
    </source>
</reference>
<dbReference type="AlphaFoldDB" id="A0A524RNK9"/>
<evidence type="ECO:0000313" key="3">
    <source>
        <dbReference type="Proteomes" id="UP000317990"/>
    </source>
</evidence>
<accession>A0A524RNK9</accession>